<evidence type="ECO:0000313" key="1">
    <source>
        <dbReference type="EMBL" id="NHC35967.1"/>
    </source>
</evidence>
<accession>A0A9X5E8G4</accession>
<gene>
    <name evidence="1" type="ORF">QH73_0015110</name>
</gene>
<organism evidence="1 2">
    <name type="scientific">Scytonema millei VB511283</name>
    <dbReference type="NCBI Taxonomy" id="1245923"/>
    <lineage>
        <taxon>Bacteria</taxon>
        <taxon>Bacillati</taxon>
        <taxon>Cyanobacteriota</taxon>
        <taxon>Cyanophyceae</taxon>
        <taxon>Nostocales</taxon>
        <taxon>Scytonemataceae</taxon>
        <taxon>Scytonema</taxon>
    </lineage>
</organism>
<name>A0A9X5E8G4_9CYAN</name>
<reference evidence="1 2" key="1">
    <citation type="journal article" date="2015" name="Genome Announc.">
        <title>Draft Genome Sequence of the Terrestrial Cyanobacterium Scytonema millei VB511283, Isolated from Eastern India.</title>
        <authorList>
            <person name="Sen D."/>
            <person name="Chandrababunaidu M.M."/>
            <person name="Singh D."/>
            <person name="Sanghi N."/>
            <person name="Ghorai A."/>
            <person name="Mishra G.P."/>
            <person name="Madduluri M."/>
            <person name="Adhikary S.P."/>
            <person name="Tripathy S."/>
        </authorList>
    </citation>
    <scope>NUCLEOTIDE SEQUENCE [LARGE SCALE GENOMIC DNA]</scope>
    <source>
        <strain evidence="1 2">VB511283</strain>
    </source>
</reference>
<sequence length="182" mass="20479">MQIKAPKFLLSFVAILAIIWTTNCNSLPALATNYFPALTTKETSSIRKLEEPVALEDLGTEPIPTPTQEQLLKLSIHLRDAARYLGASLPVTVTLYEPLSKSWRFTDIKDSNGWTTLTVGQALKLVTQELEVIKARETQPVIALLLKDELAERYLPVRLPLNLYCYKLSESIKLPATFRHQS</sequence>
<dbReference type="RefSeq" id="WP_039712423.1">
    <property type="nucleotide sequence ID" value="NZ_JTJC03000004.1"/>
</dbReference>
<dbReference type="Proteomes" id="UP000031532">
    <property type="component" value="Unassembled WGS sequence"/>
</dbReference>
<evidence type="ECO:0000313" key="2">
    <source>
        <dbReference type="Proteomes" id="UP000031532"/>
    </source>
</evidence>
<dbReference type="AlphaFoldDB" id="A0A9X5E8G4"/>
<proteinExistence type="predicted"/>
<dbReference type="EMBL" id="JTJC03000004">
    <property type="protein sequence ID" value="NHC35967.1"/>
    <property type="molecule type" value="Genomic_DNA"/>
</dbReference>
<dbReference type="OrthoDB" id="9969071at2"/>
<keyword evidence="2" id="KW-1185">Reference proteome</keyword>
<protein>
    <submittedName>
        <fullName evidence="1">Uncharacterized protein</fullName>
    </submittedName>
</protein>
<comment type="caution">
    <text evidence="1">The sequence shown here is derived from an EMBL/GenBank/DDBJ whole genome shotgun (WGS) entry which is preliminary data.</text>
</comment>